<dbReference type="Proteomes" id="UP001230649">
    <property type="component" value="Unassembled WGS sequence"/>
</dbReference>
<comment type="caution">
    <text evidence="1">The sequence shown here is derived from an EMBL/GenBank/DDBJ whole genome shotgun (WGS) entry which is preliminary data.</text>
</comment>
<organism evidence="1 2">
    <name type="scientific">Naganishia adeliensis</name>
    <dbReference type="NCBI Taxonomy" id="92952"/>
    <lineage>
        <taxon>Eukaryota</taxon>
        <taxon>Fungi</taxon>
        <taxon>Dikarya</taxon>
        <taxon>Basidiomycota</taxon>
        <taxon>Agaricomycotina</taxon>
        <taxon>Tremellomycetes</taxon>
        <taxon>Filobasidiales</taxon>
        <taxon>Filobasidiaceae</taxon>
        <taxon>Naganishia</taxon>
    </lineage>
</organism>
<proteinExistence type="predicted"/>
<protein>
    <submittedName>
        <fullName evidence="1">Uncharacterized protein</fullName>
    </submittedName>
</protein>
<keyword evidence="2" id="KW-1185">Reference proteome</keyword>
<gene>
    <name evidence="1" type="ORF">QFC20_002603</name>
</gene>
<reference evidence="1" key="1">
    <citation type="submission" date="2023-04" db="EMBL/GenBank/DDBJ databases">
        <title>Draft Genome sequencing of Naganishia species isolated from polar environments using Oxford Nanopore Technology.</title>
        <authorList>
            <person name="Leo P."/>
            <person name="Venkateswaran K."/>
        </authorList>
    </citation>
    <scope>NUCLEOTIDE SEQUENCE</scope>
    <source>
        <strain evidence="1">MNA-CCFEE 5262</strain>
    </source>
</reference>
<sequence>MQRVAARVAQPAEDGHVRQNSETAKKRVYELQVGEKVPWLAKNKEEYELFEGEIAWEDWKARLGVNYMDKKKLKKWVREEQERDRKYNEAFLPLDLELIGVSLGSVVAEGLETARWKVFEHEIGMYQVELEEMEKNKLAEDGDSICTIDIHGGMNTVQRENAHLLLEKDEVLDDETKNIAVEEELAEERVVEATAREMTTIAHEQDSVQCAAVKVEKSADGLTSAEESAWILCHVGENSCLLEEPKPFAMPEVDLHMTLELEDISFQLGGDVSLIIDEKEPRLCPELAHITEGLVGLPT</sequence>
<dbReference type="EMBL" id="JASBWS010000019">
    <property type="protein sequence ID" value="KAJ9111312.1"/>
    <property type="molecule type" value="Genomic_DNA"/>
</dbReference>
<accession>A0ACC2WJQ5</accession>
<evidence type="ECO:0000313" key="2">
    <source>
        <dbReference type="Proteomes" id="UP001230649"/>
    </source>
</evidence>
<name>A0ACC2WJQ5_9TREE</name>
<evidence type="ECO:0000313" key="1">
    <source>
        <dbReference type="EMBL" id="KAJ9111312.1"/>
    </source>
</evidence>